<evidence type="ECO:0000256" key="5">
    <source>
        <dbReference type="SAM" id="Phobius"/>
    </source>
</evidence>
<feature type="transmembrane region" description="Helical" evidence="5">
    <location>
        <begin position="71"/>
        <end position="91"/>
    </location>
</feature>
<evidence type="ECO:0000313" key="8">
    <source>
        <dbReference type="Proteomes" id="UP001215216"/>
    </source>
</evidence>
<dbReference type="RefSeq" id="WP_278013114.1">
    <property type="nucleotide sequence ID" value="NZ_CP121208.1"/>
</dbReference>
<organism evidence="7 8">
    <name type="scientific">Arcanobacterium canis</name>
    <dbReference type="NCBI Taxonomy" id="999183"/>
    <lineage>
        <taxon>Bacteria</taxon>
        <taxon>Bacillati</taxon>
        <taxon>Actinomycetota</taxon>
        <taxon>Actinomycetes</taxon>
        <taxon>Actinomycetales</taxon>
        <taxon>Actinomycetaceae</taxon>
        <taxon>Arcanobacterium</taxon>
    </lineage>
</organism>
<comment type="subcellular location">
    <subcellularLocation>
        <location evidence="1">Membrane</location>
        <topology evidence="1">Multi-pass membrane protein</topology>
    </subcellularLocation>
</comment>
<feature type="transmembrane region" description="Helical" evidence="5">
    <location>
        <begin position="40"/>
        <end position="59"/>
    </location>
</feature>
<keyword evidence="8" id="KW-1185">Reference proteome</keyword>
<evidence type="ECO:0000313" key="7">
    <source>
        <dbReference type="EMBL" id="WFM83719.1"/>
    </source>
</evidence>
<evidence type="ECO:0000256" key="2">
    <source>
        <dbReference type="ARBA" id="ARBA00022692"/>
    </source>
</evidence>
<name>A0ABY8FYY8_9ACTO</name>
<keyword evidence="4 5" id="KW-0472">Membrane</keyword>
<dbReference type="SUPFAM" id="SSF161111">
    <property type="entry name" value="Cation efflux protein transmembrane domain-like"/>
    <property type="match status" value="1"/>
</dbReference>
<dbReference type="Proteomes" id="UP001215216">
    <property type="component" value="Chromosome"/>
</dbReference>
<gene>
    <name evidence="7" type="ORF">P7079_01685</name>
</gene>
<feature type="transmembrane region" description="Helical" evidence="5">
    <location>
        <begin position="97"/>
        <end position="117"/>
    </location>
</feature>
<dbReference type="InterPro" id="IPR058533">
    <property type="entry name" value="Cation_efflux_TM"/>
</dbReference>
<feature type="transmembrane region" description="Helical" evidence="5">
    <location>
        <begin position="138"/>
        <end position="159"/>
    </location>
</feature>
<accession>A0ABY8FYY8</accession>
<dbReference type="Gene3D" id="1.20.1510.10">
    <property type="entry name" value="Cation efflux protein transmembrane domain"/>
    <property type="match status" value="1"/>
</dbReference>
<reference evidence="7 8" key="1">
    <citation type="submission" date="2023-03" db="EMBL/GenBank/DDBJ databases">
        <title>Complete genome of Arcanobacterium canis strain DSM 25104 isolated in 2010 from a canine otitis externa in Germany.</title>
        <authorList>
            <person name="Borowiak M."/>
            <person name="Kreitlow A."/>
            <person name="Malorny B."/>
            <person name="Laemmler C."/>
            <person name="Prenger-Berninghoff E."/>
            <person name="Ploetz M."/>
            <person name="Abdulmawjood A."/>
        </authorList>
    </citation>
    <scope>NUCLEOTIDE SEQUENCE [LARGE SCALE GENOMIC DNA]</scope>
    <source>
        <strain evidence="7 8">DSM 25104</strain>
    </source>
</reference>
<evidence type="ECO:0000256" key="3">
    <source>
        <dbReference type="ARBA" id="ARBA00022989"/>
    </source>
</evidence>
<dbReference type="Pfam" id="PF01545">
    <property type="entry name" value="Cation_efflux"/>
    <property type="match status" value="1"/>
</dbReference>
<evidence type="ECO:0000256" key="4">
    <source>
        <dbReference type="ARBA" id="ARBA00023136"/>
    </source>
</evidence>
<dbReference type="EMBL" id="CP121208">
    <property type="protein sequence ID" value="WFM83719.1"/>
    <property type="molecule type" value="Genomic_DNA"/>
</dbReference>
<sequence>MNLRQKVAAVAAINGVYFLIEVVVASVIGSVSLFADSVDFFEDTAINLLVFVALAWPAARRRVAGRVLAGIILLPALAALTTAVIKIIGGATPSAGALTWTAVGALAANLLAAWILIGIRHEKGSLVKGAWLAARNDAIGNIAIIGAGIATFVSPSPWWDIAVGVLMGLINLRAAAEVWEASEFEGNARELLEDN</sequence>
<keyword evidence="2 5" id="KW-0812">Transmembrane</keyword>
<dbReference type="InterPro" id="IPR027469">
    <property type="entry name" value="Cation_efflux_TMD_sf"/>
</dbReference>
<evidence type="ECO:0000256" key="1">
    <source>
        <dbReference type="ARBA" id="ARBA00004141"/>
    </source>
</evidence>
<feature type="domain" description="Cation efflux protein transmembrane" evidence="6">
    <location>
        <begin position="9"/>
        <end position="176"/>
    </location>
</feature>
<proteinExistence type="predicted"/>
<feature type="transmembrane region" description="Helical" evidence="5">
    <location>
        <begin position="7"/>
        <end position="34"/>
    </location>
</feature>
<keyword evidence="3 5" id="KW-1133">Transmembrane helix</keyword>
<protein>
    <submittedName>
        <fullName evidence="7">Cation transporter</fullName>
    </submittedName>
</protein>
<evidence type="ECO:0000259" key="6">
    <source>
        <dbReference type="Pfam" id="PF01545"/>
    </source>
</evidence>